<organism evidence="2">
    <name type="scientific">viral metagenome</name>
    <dbReference type="NCBI Taxonomy" id="1070528"/>
    <lineage>
        <taxon>unclassified sequences</taxon>
        <taxon>metagenomes</taxon>
        <taxon>organismal metagenomes</taxon>
    </lineage>
</organism>
<evidence type="ECO:0000313" key="2">
    <source>
        <dbReference type="EMBL" id="QJA91538.1"/>
    </source>
</evidence>
<evidence type="ECO:0000313" key="1">
    <source>
        <dbReference type="EMBL" id="QJA71439.1"/>
    </source>
</evidence>
<dbReference type="EMBL" id="MT141873">
    <property type="protein sequence ID" value="QJA71439.1"/>
    <property type="molecule type" value="Genomic_DNA"/>
</dbReference>
<name>A0A6M3LEU0_9ZZZZ</name>
<accession>A0A6M3LEU0</accession>
<dbReference type="AlphaFoldDB" id="A0A6M3LEU0"/>
<reference evidence="2" key="1">
    <citation type="submission" date="2020-03" db="EMBL/GenBank/DDBJ databases">
        <title>The deep terrestrial virosphere.</title>
        <authorList>
            <person name="Holmfeldt K."/>
            <person name="Nilsson E."/>
            <person name="Simone D."/>
            <person name="Lopez-Fernandez M."/>
            <person name="Wu X."/>
            <person name="de Brujin I."/>
            <person name="Lundin D."/>
            <person name="Andersson A."/>
            <person name="Bertilsson S."/>
            <person name="Dopson M."/>
        </authorList>
    </citation>
    <scope>NUCLEOTIDE SEQUENCE</scope>
    <source>
        <strain evidence="1">MM415A03179</strain>
        <strain evidence="2">MM415B03342</strain>
    </source>
</reference>
<gene>
    <name evidence="1" type="ORF">MM415A03179_0013</name>
    <name evidence="2" type="ORF">MM415B03342_0013</name>
</gene>
<sequence length="77" mass="9094">MKYEAGKNGSYLHNCVIVRRENDPVEMLFRNDDNITAFLNGYAIIPLEEYYKLAGKGDFSYWKKLIEEADKYIHKDK</sequence>
<dbReference type="EMBL" id="MT142994">
    <property type="protein sequence ID" value="QJA91538.1"/>
    <property type="molecule type" value="Genomic_DNA"/>
</dbReference>
<proteinExistence type="predicted"/>
<protein>
    <submittedName>
        <fullName evidence="2">Uncharacterized protein</fullName>
    </submittedName>
</protein>